<comment type="caution">
    <text evidence="3">The sequence shown here is derived from an EMBL/GenBank/DDBJ whole genome shotgun (WGS) entry which is preliminary data.</text>
</comment>
<feature type="domain" description="Peptidase M12A" evidence="2">
    <location>
        <begin position="198"/>
        <end position="230"/>
    </location>
</feature>
<dbReference type="Proteomes" id="UP000270230">
    <property type="component" value="Unassembled WGS sequence"/>
</dbReference>
<dbReference type="GO" id="GO:0006508">
    <property type="term" value="P:proteolysis"/>
    <property type="evidence" value="ECO:0007669"/>
    <property type="project" value="InterPro"/>
</dbReference>
<dbReference type="InterPro" id="IPR001506">
    <property type="entry name" value="Peptidase_M12A"/>
</dbReference>
<evidence type="ECO:0000313" key="3">
    <source>
        <dbReference type="EMBL" id="RMY49841.1"/>
    </source>
</evidence>
<evidence type="ECO:0000256" key="1">
    <source>
        <dbReference type="SAM" id="SignalP"/>
    </source>
</evidence>
<feature type="signal peptide" evidence="1">
    <location>
        <begin position="1"/>
        <end position="19"/>
    </location>
</feature>
<evidence type="ECO:0000259" key="2">
    <source>
        <dbReference type="Pfam" id="PF01400"/>
    </source>
</evidence>
<reference evidence="3 4" key="1">
    <citation type="journal article" date="2018" name="BMC Genomics">
        <title>Genomic evidence for intraspecific hybridization in a clonal and extremely halotolerant yeast.</title>
        <authorList>
            <person name="Gostincar C."/>
            <person name="Stajich J.E."/>
            <person name="Zupancic J."/>
            <person name="Zalar P."/>
            <person name="Gunde-Cimerman N."/>
        </authorList>
    </citation>
    <scope>NUCLEOTIDE SEQUENCE [LARGE SCALE GENOMIC DNA]</scope>
    <source>
        <strain evidence="3 4">EXF-151</strain>
    </source>
</reference>
<dbReference type="InterPro" id="IPR024079">
    <property type="entry name" value="MetalloPept_cat_dom_sf"/>
</dbReference>
<accession>A0A3M7CCL0</accession>
<gene>
    <name evidence="3" type="ORF">D0865_07263</name>
</gene>
<dbReference type="SUPFAM" id="SSF55486">
    <property type="entry name" value="Metalloproteases ('zincins'), catalytic domain"/>
    <property type="match status" value="2"/>
</dbReference>
<dbReference type="GO" id="GO:0004222">
    <property type="term" value="F:metalloendopeptidase activity"/>
    <property type="evidence" value="ECO:0007669"/>
    <property type="project" value="InterPro"/>
</dbReference>
<keyword evidence="1" id="KW-0732">Signal</keyword>
<organism evidence="3 4">
    <name type="scientific">Hortaea werneckii</name>
    <name type="common">Black yeast</name>
    <name type="synonym">Cladosporium werneckii</name>
    <dbReference type="NCBI Taxonomy" id="91943"/>
    <lineage>
        <taxon>Eukaryota</taxon>
        <taxon>Fungi</taxon>
        <taxon>Dikarya</taxon>
        <taxon>Ascomycota</taxon>
        <taxon>Pezizomycotina</taxon>
        <taxon>Dothideomycetes</taxon>
        <taxon>Dothideomycetidae</taxon>
        <taxon>Mycosphaerellales</taxon>
        <taxon>Teratosphaeriaceae</taxon>
        <taxon>Hortaea</taxon>
    </lineage>
</organism>
<name>A0A3M7CCL0_HORWE</name>
<sequence>MRLTLWIAALAAIFAGWSTSSLHNITGPLLPLSDSSQHVKRWYGVPEGEGANIQGGWGPWPVMCKEPEPVQAIRYCFKDKRSADNLQPIVDQTSANWLIRNLKAVARWAHALHPFTTLTISLDNRDEKVCNDRVRKDALVVTDTTRDGDEAFNWEKADTLTTTGYDYRSKDPWRHSLKFGHLVPGAGERNRETAVVNMMHELGHAMGLAHEHQRPDAWQHLHYKCENLQGYTEALRSARDDDNALFDFDEADDDPNEEQIELRMKLVCTEAIYARDTLKSALSFIPGSNMYQNTRADDRWKDYVMSTKFDAVSIMNYNSWTGSSKPEAEGKEGWVIWQKDGDKALFMGGAEDAKAAKISEGDVARVAQMYPLPEGVSEDLQKIGVWGKQAVRVKIRGDLDMIVEPPRQTDFSMSGGLKVLDHLLSYRLLINMRFSNGSCHVKPSSITSSVSLMSEQA</sequence>
<dbReference type="Pfam" id="PF01400">
    <property type="entry name" value="Astacin"/>
    <property type="match status" value="1"/>
</dbReference>
<protein>
    <recommendedName>
        <fullName evidence="2">Peptidase M12A domain-containing protein</fullName>
    </recommendedName>
</protein>
<dbReference type="OrthoDB" id="291007at2759"/>
<evidence type="ECO:0000313" key="4">
    <source>
        <dbReference type="Proteomes" id="UP000270230"/>
    </source>
</evidence>
<dbReference type="AlphaFoldDB" id="A0A3M7CCL0"/>
<dbReference type="EMBL" id="QWIN01000564">
    <property type="protein sequence ID" value="RMY49841.1"/>
    <property type="molecule type" value="Genomic_DNA"/>
</dbReference>
<dbReference type="VEuPathDB" id="FungiDB:BTJ68_00858"/>
<dbReference type="Gene3D" id="3.40.390.10">
    <property type="entry name" value="Collagenase (Catalytic Domain)"/>
    <property type="match status" value="1"/>
</dbReference>
<proteinExistence type="predicted"/>
<feature type="chain" id="PRO_5018086783" description="Peptidase M12A domain-containing protein" evidence="1">
    <location>
        <begin position="20"/>
        <end position="457"/>
    </location>
</feature>